<dbReference type="Proteomes" id="UP000630936">
    <property type="component" value="Unassembled WGS sequence"/>
</dbReference>
<dbReference type="InterPro" id="IPR002938">
    <property type="entry name" value="FAD-bd"/>
</dbReference>
<organism evidence="9 10">
    <name type="scientific">Streptomyces inusitatus</name>
    <dbReference type="NCBI Taxonomy" id="68221"/>
    <lineage>
        <taxon>Bacteria</taxon>
        <taxon>Bacillati</taxon>
        <taxon>Actinomycetota</taxon>
        <taxon>Actinomycetes</taxon>
        <taxon>Kitasatosporales</taxon>
        <taxon>Streptomycetaceae</taxon>
        <taxon>Streptomyces</taxon>
    </lineage>
</organism>
<evidence type="ECO:0000313" key="10">
    <source>
        <dbReference type="Proteomes" id="UP000630936"/>
    </source>
</evidence>
<evidence type="ECO:0000256" key="6">
    <source>
        <dbReference type="ARBA" id="ARBA00023033"/>
    </source>
</evidence>
<dbReference type="PANTHER" id="PTHR46028:SF2">
    <property type="entry name" value="KYNURENINE 3-MONOOXYGENASE"/>
    <property type="match status" value="1"/>
</dbReference>
<evidence type="ECO:0000256" key="4">
    <source>
        <dbReference type="ARBA" id="ARBA00022857"/>
    </source>
</evidence>
<keyword evidence="2" id="KW-0285">Flavoprotein</keyword>
<keyword evidence="10" id="KW-1185">Reference proteome</keyword>
<proteinExistence type="predicted"/>
<dbReference type="AlphaFoldDB" id="A0A918UV26"/>
<dbReference type="SUPFAM" id="SSF51905">
    <property type="entry name" value="FAD/NAD(P)-binding domain"/>
    <property type="match status" value="1"/>
</dbReference>
<dbReference type="GO" id="GO:0004502">
    <property type="term" value="F:kynurenine 3-monooxygenase activity"/>
    <property type="evidence" value="ECO:0007669"/>
    <property type="project" value="TreeGrafter"/>
</dbReference>
<dbReference type="Pfam" id="PF01494">
    <property type="entry name" value="FAD_binding_3"/>
    <property type="match status" value="1"/>
</dbReference>
<keyword evidence="6" id="KW-0503">Monooxygenase</keyword>
<name>A0A918UV26_9ACTN</name>
<keyword evidence="5" id="KW-0560">Oxidoreductase</keyword>
<keyword evidence="7" id="KW-0472">Membrane</keyword>
<keyword evidence="7" id="KW-0812">Transmembrane</keyword>
<comment type="cofactor">
    <cofactor evidence="1">
        <name>FAD</name>
        <dbReference type="ChEBI" id="CHEBI:57692"/>
    </cofactor>
</comment>
<evidence type="ECO:0000256" key="3">
    <source>
        <dbReference type="ARBA" id="ARBA00022827"/>
    </source>
</evidence>
<keyword evidence="3" id="KW-0274">FAD</keyword>
<evidence type="ECO:0000313" key="9">
    <source>
        <dbReference type="EMBL" id="GGZ36215.1"/>
    </source>
</evidence>
<evidence type="ECO:0000256" key="7">
    <source>
        <dbReference type="SAM" id="Phobius"/>
    </source>
</evidence>
<dbReference type="GO" id="GO:0070189">
    <property type="term" value="P:kynurenine metabolic process"/>
    <property type="evidence" value="ECO:0007669"/>
    <property type="project" value="TreeGrafter"/>
</dbReference>
<dbReference type="InterPro" id="IPR036188">
    <property type="entry name" value="FAD/NAD-bd_sf"/>
</dbReference>
<dbReference type="EMBL" id="BMWG01000009">
    <property type="protein sequence ID" value="GGZ36215.1"/>
    <property type="molecule type" value="Genomic_DNA"/>
</dbReference>
<feature type="domain" description="FAD-binding" evidence="8">
    <location>
        <begin position="2"/>
        <end position="330"/>
    </location>
</feature>
<feature type="transmembrane region" description="Helical" evidence="7">
    <location>
        <begin position="398"/>
        <end position="420"/>
    </location>
</feature>
<accession>A0A918UV26</accession>
<comment type="caution">
    <text evidence="9">The sequence shown here is derived from an EMBL/GenBank/DDBJ whole genome shotgun (WGS) entry which is preliminary data.</text>
</comment>
<evidence type="ECO:0000256" key="2">
    <source>
        <dbReference type="ARBA" id="ARBA00022630"/>
    </source>
</evidence>
<reference evidence="9" key="2">
    <citation type="submission" date="2020-09" db="EMBL/GenBank/DDBJ databases">
        <authorList>
            <person name="Sun Q."/>
            <person name="Ohkuma M."/>
        </authorList>
    </citation>
    <scope>NUCLEOTIDE SEQUENCE</scope>
    <source>
        <strain evidence="9">JCM 4988</strain>
    </source>
</reference>
<dbReference type="PANTHER" id="PTHR46028">
    <property type="entry name" value="KYNURENINE 3-MONOOXYGENASE"/>
    <property type="match status" value="1"/>
</dbReference>
<dbReference type="Gene3D" id="3.50.50.60">
    <property type="entry name" value="FAD/NAD(P)-binding domain"/>
    <property type="match status" value="1"/>
</dbReference>
<dbReference type="RefSeq" id="WP_190123843.1">
    <property type="nucleotide sequence ID" value="NZ_BMWG01000009.1"/>
</dbReference>
<sequence>MNIVIVGAGMAGTMLAIRLARRGHRVDVVERRGDPRGTNGPDAASISVGLSERGRAALRDIGLLEEALARAVPMRGRIVHHSGRVTYQPYGADDTEVLHSVRRHDLNIALLDAAESVPRLRLWFGHRVTGLADTEVRTPDRTFPADLVVGADGAYSTVRAHLHRRVRAEFHQTHLDWGYREFTIPAVDRPEALHVWPSSRGLVVAHPNPDGSLTGTVFLPFDGDTGFSGLRDPARAGAFLAEEFGDLTELVPDLVTQFLAHEPGSLVSVRTAPWQHDRVVLVGDAAHAVFPFYGQGMNAAFEDCAVLDACLAEHSPGDALAAFEARRRPHTDVLAELSARNFVELRDRVRSPVFLARKRIDFALGRLLPGWRTLYAMISHSSLPYGDALARARHQDRLLAGLGGLVGLVGFGGVTLLTAARWKRSGRC</sequence>
<keyword evidence="7" id="KW-1133">Transmembrane helix</keyword>
<gene>
    <name evidence="9" type="primary">kmo</name>
    <name evidence="9" type="ORF">GCM10010387_32810</name>
</gene>
<evidence type="ECO:0000256" key="1">
    <source>
        <dbReference type="ARBA" id="ARBA00001974"/>
    </source>
</evidence>
<protein>
    <submittedName>
        <fullName evidence="9">Kynurenine 3-monooxygenase</fullName>
    </submittedName>
</protein>
<evidence type="ECO:0000256" key="5">
    <source>
        <dbReference type="ARBA" id="ARBA00023002"/>
    </source>
</evidence>
<dbReference type="GO" id="GO:0071949">
    <property type="term" value="F:FAD binding"/>
    <property type="evidence" value="ECO:0007669"/>
    <property type="project" value="InterPro"/>
</dbReference>
<keyword evidence="4" id="KW-0521">NADP</keyword>
<dbReference type="PRINTS" id="PR00420">
    <property type="entry name" value="RNGMNOXGNASE"/>
</dbReference>
<evidence type="ECO:0000259" key="8">
    <source>
        <dbReference type="Pfam" id="PF01494"/>
    </source>
</evidence>
<reference evidence="9" key="1">
    <citation type="journal article" date="2014" name="Int. J. Syst. Evol. Microbiol.">
        <title>Complete genome sequence of Corynebacterium casei LMG S-19264T (=DSM 44701T), isolated from a smear-ripened cheese.</title>
        <authorList>
            <consortium name="US DOE Joint Genome Institute (JGI-PGF)"/>
            <person name="Walter F."/>
            <person name="Albersmeier A."/>
            <person name="Kalinowski J."/>
            <person name="Ruckert C."/>
        </authorList>
    </citation>
    <scope>NUCLEOTIDE SEQUENCE</scope>
    <source>
        <strain evidence="9">JCM 4988</strain>
    </source>
</reference>